<dbReference type="EMBL" id="CP036546">
    <property type="protein sequence ID" value="QCQ46042.1"/>
    <property type="molecule type" value="Genomic_DNA"/>
</dbReference>
<dbReference type="AlphaFoldDB" id="A0AAE6K5F3"/>
<protein>
    <recommendedName>
        <fullName evidence="1">Bacterial bifunctional deaminase-reductase C-terminal domain-containing protein</fullName>
    </recommendedName>
</protein>
<name>A0AAE6K5F3_BACFG</name>
<proteinExistence type="predicted"/>
<evidence type="ECO:0000259" key="1">
    <source>
        <dbReference type="Pfam" id="PF01872"/>
    </source>
</evidence>
<dbReference type="InterPro" id="IPR002734">
    <property type="entry name" value="RibDG_C"/>
</dbReference>
<dbReference type="Pfam" id="PF01872">
    <property type="entry name" value="RibD_C"/>
    <property type="match status" value="1"/>
</dbReference>
<organism evidence="2 3">
    <name type="scientific">Bacteroides fragilis</name>
    <dbReference type="NCBI Taxonomy" id="817"/>
    <lineage>
        <taxon>Bacteria</taxon>
        <taxon>Pseudomonadati</taxon>
        <taxon>Bacteroidota</taxon>
        <taxon>Bacteroidia</taxon>
        <taxon>Bacteroidales</taxon>
        <taxon>Bacteroidaceae</taxon>
        <taxon>Bacteroides</taxon>
    </lineage>
</organism>
<dbReference type="GO" id="GO:0009231">
    <property type="term" value="P:riboflavin biosynthetic process"/>
    <property type="evidence" value="ECO:0007669"/>
    <property type="project" value="InterPro"/>
</dbReference>
<sequence>MPVPLYVQRKFHAFLLYIIFKGKDYLLKITTIMKTIRLLTFSSLDGYPVYPAPDNIMYLRNFNLKSHLLQGEGPLIISGEDYAEIFQRNAGWPVTEIQTYVISSSDMNVTPEAPVIFITENPVRTLHKLKHENSSGCIFVITSGIGTGIISFLLKNKLLDEIHLITLPIVLGSESKASGLFDNVPYSKWKLSSSTAHPSGVLETFYRRIQS</sequence>
<dbReference type="SUPFAM" id="SSF53597">
    <property type="entry name" value="Dihydrofolate reductase-like"/>
    <property type="match status" value="1"/>
</dbReference>
<evidence type="ECO:0000313" key="3">
    <source>
        <dbReference type="Proteomes" id="UP000036847"/>
    </source>
</evidence>
<accession>A0AAE6K5F3</accession>
<feature type="domain" description="Bacterial bifunctional deaminase-reductase C-terminal" evidence="1">
    <location>
        <begin position="97"/>
        <end position="201"/>
    </location>
</feature>
<dbReference type="InterPro" id="IPR024072">
    <property type="entry name" value="DHFR-like_dom_sf"/>
</dbReference>
<dbReference type="Proteomes" id="UP000036847">
    <property type="component" value="Chromosome"/>
</dbReference>
<gene>
    <name evidence="2" type="ORF">EC80_014855</name>
</gene>
<reference evidence="2 3" key="1">
    <citation type="submission" date="2019-03" db="EMBL/GenBank/DDBJ databases">
        <title>Complete genome assembly of MDR B. fragilis.</title>
        <authorList>
            <person name="Sydenham T.V."/>
            <person name="Hasman H."/>
            <person name="Justesen U.S."/>
        </authorList>
    </citation>
    <scope>NUCLEOTIDE SEQUENCE [LARGE SCALE GENOMIC DNA]</scope>
    <source>
        <strain evidence="2 3">DCMSKEJBY0001B</strain>
    </source>
</reference>
<evidence type="ECO:0000313" key="2">
    <source>
        <dbReference type="EMBL" id="QCQ46042.1"/>
    </source>
</evidence>
<dbReference type="GO" id="GO:0008703">
    <property type="term" value="F:5-amino-6-(5-phosphoribosylamino)uracil reductase activity"/>
    <property type="evidence" value="ECO:0007669"/>
    <property type="project" value="InterPro"/>
</dbReference>
<dbReference type="Gene3D" id="3.40.430.10">
    <property type="entry name" value="Dihydrofolate Reductase, subunit A"/>
    <property type="match status" value="1"/>
</dbReference>